<keyword evidence="2 7" id="KW-0813">Transport</keyword>
<dbReference type="SUPFAM" id="SSF161098">
    <property type="entry name" value="MetI-like"/>
    <property type="match status" value="1"/>
</dbReference>
<dbReference type="EMBL" id="JAQAGZ010000002">
    <property type="protein sequence ID" value="MCZ8511536.1"/>
    <property type="molecule type" value="Genomic_DNA"/>
</dbReference>
<evidence type="ECO:0000313" key="10">
    <source>
        <dbReference type="Proteomes" id="UP001527882"/>
    </source>
</evidence>
<keyword evidence="5 7" id="KW-1133">Transmembrane helix</keyword>
<comment type="caution">
    <text evidence="9">The sequence shown here is derived from an EMBL/GenBank/DDBJ whole genome shotgun (WGS) entry which is preliminary data.</text>
</comment>
<evidence type="ECO:0000256" key="2">
    <source>
        <dbReference type="ARBA" id="ARBA00022448"/>
    </source>
</evidence>
<sequence length="288" mass="32934">MSRILTPYVFVFPAMAFLIIFVLLPLIMTFVLSLTDWNLISVDFNWVGITNYVKMLSSADFWKVVNNTLVFGAFSVGFTIAAALILAVLLDKKIRSIRLFRSLIFLPYITPMVAVSTVWIWMYDQNFGLINWFTGLFGAPQIPWLTKPGWAMAAVIIAKVWKVVGYYAVLLIAGMQNIPEDLYEAARIDGAGEKRIFFKITLPLLSPYILFIMIVAIIASFQDFDMVFTMTHGGPADSTNMLIYYLYQFGFEFFEVGYASSVSVFLFLVLFMITWLQVYVSKKWVHYS</sequence>
<evidence type="ECO:0000256" key="5">
    <source>
        <dbReference type="ARBA" id="ARBA00022989"/>
    </source>
</evidence>
<dbReference type="Gene3D" id="1.10.3720.10">
    <property type="entry name" value="MetI-like"/>
    <property type="match status" value="1"/>
</dbReference>
<feature type="transmembrane region" description="Helical" evidence="7">
    <location>
        <begin position="102"/>
        <end position="122"/>
    </location>
</feature>
<dbReference type="PANTHER" id="PTHR30193">
    <property type="entry name" value="ABC TRANSPORTER PERMEASE PROTEIN"/>
    <property type="match status" value="1"/>
</dbReference>
<evidence type="ECO:0000313" key="9">
    <source>
        <dbReference type="EMBL" id="MCZ8511536.1"/>
    </source>
</evidence>
<keyword evidence="4 7" id="KW-0812">Transmembrane</keyword>
<evidence type="ECO:0000256" key="1">
    <source>
        <dbReference type="ARBA" id="ARBA00004651"/>
    </source>
</evidence>
<reference evidence="9 10" key="1">
    <citation type="submission" date="2022-12" db="EMBL/GenBank/DDBJ databases">
        <title>Draft genome sequence of Paenibacillus sp. dW9.</title>
        <authorList>
            <person name="Choi E.-W."/>
            <person name="Kim D.-U."/>
        </authorList>
    </citation>
    <scope>NUCLEOTIDE SEQUENCE [LARGE SCALE GENOMIC DNA]</scope>
    <source>
        <strain evidence="10">dW9</strain>
    </source>
</reference>
<keyword evidence="6 7" id="KW-0472">Membrane</keyword>
<name>A0ABT4Q3Z6_9BACL</name>
<gene>
    <name evidence="9" type="ORF">O9H85_03615</name>
</gene>
<dbReference type="RefSeq" id="WP_269879933.1">
    <property type="nucleotide sequence ID" value="NZ_JAQAGZ010000002.1"/>
</dbReference>
<proteinExistence type="inferred from homology"/>
<evidence type="ECO:0000256" key="3">
    <source>
        <dbReference type="ARBA" id="ARBA00022475"/>
    </source>
</evidence>
<feature type="domain" description="ABC transmembrane type-1" evidence="8">
    <location>
        <begin position="65"/>
        <end position="277"/>
    </location>
</feature>
<dbReference type="InterPro" id="IPR035906">
    <property type="entry name" value="MetI-like_sf"/>
</dbReference>
<evidence type="ECO:0000259" key="8">
    <source>
        <dbReference type="PROSITE" id="PS50928"/>
    </source>
</evidence>
<evidence type="ECO:0000256" key="6">
    <source>
        <dbReference type="ARBA" id="ARBA00023136"/>
    </source>
</evidence>
<dbReference type="PROSITE" id="PS50928">
    <property type="entry name" value="ABC_TM1"/>
    <property type="match status" value="1"/>
</dbReference>
<feature type="transmembrane region" description="Helical" evidence="7">
    <location>
        <begin position="69"/>
        <end position="90"/>
    </location>
</feature>
<dbReference type="PANTHER" id="PTHR30193:SF37">
    <property type="entry name" value="INNER MEMBRANE ABC TRANSPORTER PERMEASE PROTEIN YCJO"/>
    <property type="match status" value="1"/>
</dbReference>
<dbReference type="Proteomes" id="UP001527882">
    <property type="component" value="Unassembled WGS sequence"/>
</dbReference>
<evidence type="ECO:0000256" key="4">
    <source>
        <dbReference type="ARBA" id="ARBA00022692"/>
    </source>
</evidence>
<dbReference type="SUPFAM" id="SSF160964">
    <property type="entry name" value="MalF N-terminal region-like"/>
    <property type="match status" value="1"/>
</dbReference>
<feature type="transmembrane region" description="Helical" evidence="7">
    <location>
        <begin position="256"/>
        <end position="280"/>
    </location>
</feature>
<feature type="transmembrane region" description="Helical" evidence="7">
    <location>
        <begin position="150"/>
        <end position="175"/>
    </location>
</feature>
<dbReference type="InterPro" id="IPR051393">
    <property type="entry name" value="ABC_transporter_permease"/>
</dbReference>
<evidence type="ECO:0000256" key="7">
    <source>
        <dbReference type="RuleBase" id="RU363032"/>
    </source>
</evidence>
<keyword evidence="10" id="KW-1185">Reference proteome</keyword>
<feature type="transmembrane region" description="Helical" evidence="7">
    <location>
        <begin position="7"/>
        <end position="32"/>
    </location>
</feature>
<comment type="similarity">
    <text evidence="7">Belongs to the binding-protein-dependent transport system permease family.</text>
</comment>
<feature type="transmembrane region" description="Helical" evidence="7">
    <location>
        <begin position="196"/>
        <end position="221"/>
    </location>
</feature>
<protein>
    <submittedName>
        <fullName evidence="9">Sugar ABC transporter permease</fullName>
    </submittedName>
</protein>
<dbReference type="CDD" id="cd06261">
    <property type="entry name" value="TM_PBP2"/>
    <property type="match status" value="1"/>
</dbReference>
<dbReference type="Pfam" id="PF00528">
    <property type="entry name" value="BPD_transp_1"/>
    <property type="match status" value="1"/>
</dbReference>
<dbReference type="InterPro" id="IPR000515">
    <property type="entry name" value="MetI-like"/>
</dbReference>
<accession>A0ABT4Q3Z6</accession>
<comment type="subcellular location">
    <subcellularLocation>
        <location evidence="1 7">Cell membrane</location>
        <topology evidence="1 7">Multi-pass membrane protein</topology>
    </subcellularLocation>
</comment>
<keyword evidence="3" id="KW-1003">Cell membrane</keyword>
<organism evidence="9 10">
    <name type="scientific">Paenibacillus gyeongsangnamensis</name>
    <dbReference type="NCBI Taxonomy" id="3388067"/>
    <lineage>
        <taxon>Bacteria</taxon>
        <taxon>Bacillati</taxon>
        <taxon>Bacillota</taxon>
        <taxon>Bacilli</taxon>
        <taxon>Bacillales</taxon>
        <taxon>Paenibacillaceae</taxon>
        <taxon>Paenibacillus</taxon>
    </lineage>
</organism>